<dbReference type="Gene3D" id="2.30.40.10">
    <property type="entry name" value="Urease, subunit C, domain 1"/>
    <property type="match status" value="1"/>
</dbReference>
<dbReference type="AlphaFoldDB" id="A0A1G2F2M2"/>
<gene>
    <name evidence="2" type="ORF">A2V69_00950</name>
</gene>
<dbReference type="PANTHER" id="PTHR11647">
    <property type="entry name" value="HYDRANTOINASE/DIHYDROPYRIMIDINASE FAMILY MEMBER"/>
    <property type="match status" value="1"/>
</dbReference>
<dbReference type="GO" id="GO:0016811">
    <property type="term" value="F:hydrolase activity, acting on carbon-nitrogen (but not peptide) bonds, in linear amides"/>
    <property type="evidence" value="ECO:0007669"/>
    <property type="project" value="InterPro"/>
</dbReference>
<sequence length="526" mass="59178">MNDVLIKDTTIIDGTKNNKYEADILISEGKIKKIGKLSALKANIVINDANLYTSPGFIDINNHSDTYLTIFTIPTSESLLKQGITTIIGGNCGSSLAPLVSADIIKTIQKWADIKEINLNWLTFKEFLEELSKKKIGVNFGSLVGHSTIRRGILKDDFRNLRPKEIKIMKELLKSALQEGAFGLSSGLAYSHAKIAPQKEIIDLLKIVKDFNGIYASHIRGEAEELLPAIEETIEVVKKTKASVEISHLKAMGRKFWPNMAKAIALIEEAQKKKININFDIYPYTITGSVLYILLPDWVAEGGKFMLLKRLEDPAIKTRVIKEMQERKDYEYDKITIAMSPIDKTFIGRKITEIAKSQDICTEEAIINMLIASDGRMITFLDTLDPDNIEMGIKHPLSFIGSDGAGYNLQYYQNKKELVHPRCFGAFPRFLGKYIREKELMSWEEAIYKITGGPAIKLGLKDRGLIKENFWADLVLFNPKKIIDKATFENPYQYSGGVEYVFINGKMAIERGVYTGQRAGSILKKS</sequence>
<dbReference type="Pfam" id="PF07969">
    <property type="entry name" value="Amidohydro_3"/>
    <property type="match status" value="1"/>
</dbReference>
<dbReference type="InterPro" id="IPR032466">
    <property type="entry name" value="Metal_Hydrolase"/>
</dbReference>
<protein>
    <recommendedName>
        <fullName evidence="1">Amidohydrolase 3 domain-containing protein</fullName>
    </recommendedName>
</protein>
<reference evidence="2 3" key="1">
    <citation type="journal article" date="2016" name="Nat. Commun.">
        <title>Thousands of microbial genomes shed light on interconnected biogeochemical processes in an aquifer system.</title>
        <authorList>
            <person name="Anantharaman K."/>
            <person name="Brown C.T."/>
            <person name="Hug L.A."/>
            <person name="Sharon I."/>
            <person name="Castelle C.J."/>
            <person name="Probst A.J."/>
            <person name="Thomas B.C."/>
            <person name="Singh A."/>
            <person name="Wilkins M.J."/>
            <person name="Karaoz U."/>
            <person name="Brodie E.L."/>
            <person name="Williams K.H."/>
            <person name="Hubbard S.S."/>
            <person name="Banfield J.F."/>
        </authorList>
    </citation>
    <scope>NUCLEOTIDE SEQUENCE [LARGE SCALE GENOMIC DNA]</scope>
</reference>
<dbReference type="Gene3D" id="3.30.1490.130">
    <property type="entry name" value="D-aminoacylase. Domain 3"/>
    <property type="match status" value="1"/>
</dbReference>
<evidence type="ECO:0000313" key="2">
    <source>
        <dbReference type="EMBL" id="OGZ31811.1"/>
    </source>
</evidence>
<dbReference type="InterPro" id="IPR050378">
    <property type="entry name" value="Metallo-dep_Hydrolases_sf"/>
</dbReference>
<organism evidence="2 3">
    <name type="scientific">Candidatus Portnoybacteria bacterium RBG_13_40_8</name>
    <dbReference type="NCBI Taxonomy" id="1801990"/>
    <lineage>
        <taxon>Bacteria</taxon>
        <taxon>Candidatus Portnoyibacteriota</taxon>
    </lineage>
</organism>
<dbReference type="EMBL" id="MHMT01000032">
    <property type="protein sequence ID" value="OGZ31811.1"/>
    <property type="molecule type" value="Genomic_DNA"/>
</dbReference>
<dbReference type="CDD" id="cd01297">
    <property type="entry name" value="D-aminoacylase"/>
    <property type="match status" value="1"/>
</dbReference>
<dbReference type="PANTHER" id="PTHR11647:SF1">
    <property type="entry name" value="COLLAPSIN RESPONSE MEDIATOR PROTEIN"/>
    <property type="match status" value="1"/>
</dbReference>
<dbReference type="Proteomes" id="UP000177810">
    <property type="component" value="Unassembled WGS sequence"/>
</dbReference>
<dbReference type="InterPro" id="IPR013108">
    <property type="entry name" value="Amidohydro_3"/>
</dbReference>
<proteinExistence type="predicted"/>
<evidence type="ECO:0000259" key="1">
    <source>
        <dbReference type="Pfam" id="PF07969"/>
    </source>
</evidence>
<dbReference type="InterPro" id="IPR011059">
    <property type="entry name" value="Metal-dep_hydrolase_composite"/>
</dbReference>
<comment type="caution">
    <text evidence="2">The sequence shown here is derived from an EMBL/GenBank/DDBJ whole genome shotgun (WGS) entry which is preliminary data.</text>
</comment>
<dbReference type="SUPFAM" id="SSF51338">
    <property type="entry name" value="Composite domain of metallo-dependent hydrolases"/>
    <property type="match status" value="1"/>
</dbReference>
<evidence type="ECO:0000313" key="3">
    <source>
        <dbReference type="Proteomes" id="UP000177810"/>
    </source>
</evidence>
<dbReference type="STRING" id="1801990.A2V69_00950"/>
<feature type="domain" description="Amidohydrolase 3" evidence="1">
    <location>
        <begin position="420"/>
        <end position="507"/>
    </location>
</feature>
<dbReference type="Gene3D" id="3.20.20.140">
    <property type="entry name" value="Metal-dependent hydrolases"/>
    <property type="match status" value="1"/>
</dbReference>
<dbReference type="InterPro" id="IPR023100">
    <property type="entry name" value="D-aminoacylase_insert_dom_sf"/>
</dbReference>
<accession>A0A1G2F2M2</accession>
<name>A0A1G2F2M2_9BACT</name>
<dbReference type="SUPFAM" id="SSF51556">
    <property type="entry name" value="Metallo-dependent hydrolases"/>
    <property type="match status" value="1"/>
</dbReference>